<dbReference type="Gene3D" id="1.10.10.10">
    <property type="entry name" value="Winged helix-like DNA-binding domain superfamily/Winged helix DNA-binding domain"/>
    <property type="match status" value="1"/>
</dbReference>
<dbReference type="SUPFAM" id="SSF46894">
    <property type="entry name" value="C-terminal effector domain of the bipartite response regulators"/>
    <property type="match status" value="1"/>
</dbReference>
<accession>A0ABW8YPJ7</accession>
<feature type="transmembrane region" description="Helical" evidence="3">
    <location>
        <begin position="199"/>
        <end position="220"/>
    </location>
</feature>
<dbReference type="InterPro" id="IPR001867">
    <property type="entry name" value="OmpR/PhoB-type_DNA-bd"/>
</dbReference>
<evidence type="ECO:0000256" key="1">
    <source>
        <dbReference type="ARBA" id="ARBA00023125"/>
    </source>
</evidence>
<keyword evidence="3" id="KW-0472">Membrane</keyword>
<dbReference type="InterPro" id="IPR036388">
    <property type="entry name" value="WH-like_DNA-bd_sf"/>
</dbReference>
<dbReference type="SMART" id="SM00862">
    <property type="entry name" value="Trans_reg_C"/>
    <property type="match status" value="1"/>
</dbReference>
<gene>
    <name evidence="5" type="ORF">ABS767_14620</name>
</gene>
<evidence type="ECO:0000256" key="2">
    <source>
        <dbReference type="PROSITE-ProRule" id="PRU01091"/>
    </source>
</evidence>
<feature type="transmembrane region" description="Helical" evidence="3">
    <location>
        <begin position="264"/>
        <end position="285"/>
    </location>
</feature>
<dbReference type="Pfam" id="PF00486">
    <property type="entry name" value="Trans_reg_C"/>
    <property type="match status" value="1"/>
</dbReference>
<feature type="transmembrane region" description="Helical" evidence="3">
    <location>
        <begin position="134"/>
        <end position="154"/>
    </location>
</feature>
<organism evidence="5 6">
    <name type="scientific">Sphingomonas plantiphila</name>
    <dbReference type="NCBI Taxonomy" id="3163295"/>
    <lineage>
        <taxon>Bacteria</taxon>
        <taxon>Pseudomonadati</taxon>
        <taxon>Pseudomonadota</taxon>
        <taxon>Alphaproteobacteria</taxon>
        <taxon>Sphingomonadales</taxon>
        <taxon>Sphingomonadaceae</taxon>
        <taxon>Sphingomonas</taxon>
    </lineage>
</organism>
<feature type="transmembrane region" description="Helical" evidence="3">
    <location>
        <begin position="240"/>
        <end position="257"/>
    </location>
</feature>
<keyword evidence="3" id="KW-1133">Transmembrane helix</keyword>
<feature type="transmembrane region" description="Helical" evidence="3">
    <location>
        <begin position="160"/>
        <end position="187"/>
    </location>
</feature>
<evidence type="ECO:0000313" key="6">
    <source>
        <dbReference type="Proteomes" id="UP001629244"/>
    </source>
</evidence>
<dbReference type="CDD" id="cd00383">
    <property type="entry name" value="trans_reg_C"/>
    <property type="match status" value="1"/>
</dbReference>
<dbReference type="EMBL" id="JBELQC010000002">
    <property type="protein sequence ID" value="MFL9842203.1"/>
    <property type="molecule type" value="Genomic_DNA"/>
</dbReference>
<dbReference type="RefSeq" id="WP_408079623.1">
    <property type="nucleotide sequence ID" value="NZ_JBELQC010000002.1"/>
</dbReference>
<keyword evidence="1 2" id="KW-0238">DNA-binding</keyword>
<protein>
    <submittedName>
        <fullName evidence="5">Transcriptional regulator</fullName>
    </submittedName>
</protein>
<evidence type="ECO:0000259" key="4">
    <source>
        <dbReference type="PROSITE" id="PS51755"/>
    </source>
</evidence>
<dbReference type="PROSITE" id="PS51755">
    <property type="entry name" value="OMPR_PHOB"/>
    <property type="match status" value="1"/>
</dbReference>
<dbReference type="Proteomes" id="UP001629244">
    <property type="component" value="Unassembled WGS sequence"/>
</dbReference>
<dbReference type="InterPro" id="IPR016032">
    <property type="entry name" value="Sig_transdc_resp-reg_C-effctor"/>
</dbReference>
<reference evidence="5 6" key="1">
    <citation type="submission" date="2024-06" db="EMBL/GenBank/DDBJ databases">
        <authorList>
            <person name="Kaempfer P."/>
            <person name="Viver T."/>
        </authorList>
    </citation>
    <scope>NUCLEOTIDE SEQUENCE [LARGE SCALE GENOMIC DNA]</scope>
    <source>
        <strain evidence="5 6">ST-64</strain>
    </source>
</reference>
<evidence type="ECO:0000256" key="3">
    <source>
        <dbReference type="SAM" id="Phobius"/>
    </source>
</evidence>
<proteinExistence type="predicted"/>
<evidence type="ECO:0000313" key="5">
    <source>
        <dbReference type="EMBL" id="MFL9842203.1"/>
    </source>
</evidence>
<feature type="domain" description="OmpR/PhoB-type" evidence="4">
    <location>
        <begin position="3"/>
        <end position="101"/>
    </location>
</feature>
<keyword evidence="3" id="KW-0812">Transmembrane</keyword>
<name>A0ABW8YPJ7_9SPHN</name>
<keyword evidence="6" id="KW-1185">Reference proteome</keyword>
<sequence>MEPDCYRFDAFELDRVERQLRRGGDVLALNARYLDALILLVRERGGLVTKDRFMDEVWRGVPVTDEALTQCIRTLRRVLGDEAGAPRFIATVPKYGYRFVAPVAGEGVAPPAGPASEAARSLLWRLGAGGTRGAIGAGLAGGLIYGILGASLASPAESGALSIVLVLMAITVGIAAIGGSAVAFGVAAGVRRGGEGSPLALVGGAGAGLAVGALAKLLGIDAFTLLLGRSPQGITGGPEGLALGGAVGLAWYLAVRVRTGDVRGAAIIGMVCGALAGLVIAVLGGRLLAGSLDVLTQAADGARLDLGRIGALLGERGFGLRSRVLTSVLEGGLFGGLTVAGLWRGREEASRTPAER</sequence>
<comment type="caution">
    <text evidence="5">The sequence shown here is derived from an EMBL/GenBank/DDBJ whole genome shotgun (WGS) entry which is preliminary data.</text>
</comment>
<feature type="DNA-binding region" description="OmpR/PhoB-type" evidence="2">
    <location>
        <begin position="3"/>
        <end position="101"/>
    </location>
</feature>